<gene>
    <name evidence="8" type="ORF">B5G17_07340</name>
    <name evidence="7" type="ORF">ERS852510_00586</name>
</gene>
<keyword evidence="2" id="KW-1003">Cell membrane</keyword>
<comment type="subcellular location">
    <subcellularLocation>
        <location evidence="1">Cell membrane</location>
        <topology evidence="1">Multi-pass membrane protein</topology>
    </subcellularLocation>
</comment>
<reference evidence="10" key="2">
    <citation type="submission" date="2017-04" db="EMBL/GenBank/DDBJ databases">
        <title>Function of individual gut microbiota members based on whole genome sequencing of pure cultures obtained from chicken caecum.</title>
        <authorList>
            <person name="Medvecky M."/>
            <person name="Cejkova D."/>
            <person name="Polansky O."/>
            <person name="Karasova D."/>
            <person name="Kubasova T."/>
            <person name="Cizek A."/>
            <person name="Rychlik I."/>
        </authorList>
    </citation>
    <scope>NUCLEOTIDE SEQUENCE [LARGE SCALE GENOMIC DNA]</scope>
    <source>
        <strain evidence="10">An67</strain>
    </source>
</reference>
<dbReference type="PANTHER" id="PTHR30250">
    <property type="entry name" value="PST FAMILY PREDICTED COLANIC ACID TRANSPORTER"/>
    <property type="match status" value="1"/>
</dbReference>
<dbReference type="PANTHER" id="PTHR30250:SF11">
    <property type="entry name" value="O-ANTIGEN TRANSPORTER-RELATED"/>
    <property type="match status" value="1"/>
</dbReference>
<feature type="transmembrane region" description="Helical" evidence="6">
    <location>
        <begin position="331"/>
        <end position="351"/>
    </location>
</feature>
<keyword evidence="4 6" id="KW-1133">Transmembrane helix</keyword>
<feature type="transmembrane region" description="Helical" evidence="6">
    <location>
        <begin position="123"/>
        <end position="142"/>
    </location>
</feature>
<feature type="transmembrane region" description="Helical" evidence="6">
    <location>
        <begin position="299"/>
        <end position="325"/>
    </location>
</feature>
<feature type="transmembrane region" description="Helical" evidence="6">
    <location>
        <begin position="181"/>
        <end position="199"/>
    </location>
</feature>
<sequence>MIIQRILNNKNFRNGALFALFSFFNTGINFVIMMVMARFIKPDSYGQLSLFTTMVSLLSIFICLNTNGFIGVNFFSSSKEKIQRLLNVVVLTTLLAYMVMLTAMCCFTSALEEVSGLTIVYQFYAISFCALNVMNALLLDVWRLEEKVWRYGTFSVLLVICNLILTVLFVGFLRWDWQGRMYAQVITCAGFAVLAFYILTKKNYLRMVFPKKEDFVGAYRFGIPLIPHTTSFWLRQGLDRYVINAFTTQAMVGLFSFAANFANIIQIIGSAFNASYSVNIYKTLATANIDSVKLLRRNCWYLVGVYFVITLLIFLFASLLIPFAFPQYNDCIIYLFPLCGGAMFQCFYLVYVNILFFYKRTKILMYITFTCSLLHCIMSLLLTKYGVIYTAYISLFSNMLIFMGVYGYSKRILRICFKADGD</sequence>
<dbReference type="AlphaFoldDB" id="A0A174JN45"/>
<feature type="transmembrane region" description="Helical" evidence="6">
    <location>
        <begin position="12"/>
        <end position="39"/>
    </location>
</feature>
<name>A0A174JN45_BACUN</name>
<organism evidence="7 9">
    <name type="scientific">Bacteroides uniformis</name>
    <dbReference type="NCBI Taxonomy" id="820"/>
    <lineage>
        <taxon>Bacteria</taxon>
        <taxon>Pseudomonadati</taxon>
        <taxon>Bacteroidota</taxon>
        <taxon>Bacteroidia</taxon>
        <taxon>Bacteroidales</taxon>
        <taxon>Bacteroidaceae</taxon>
        <taxon>Bacteroides</taxon>
    </lineage>
</organism>
<keyword evidence="5 6" id="KW-0472">Membrane</keyword>
<evidence type="ECO:0000313" key="8">
    <source>
        <dbReference type="EMBL" id="OUN55520.1"/>
    </source>
</evidence>
<evidence type="ECO:0000256" key="2">
    <source>
        <dbReference type="ARBA" id="ARBA00022475"/>
    </source>
</evidence>
<reference evidence="7 9" key="1">
    <citation type="submission" date="2015-09" db="EMBL/GenBank/DDBJ databases">
        <authorList>
            <consortium name="Pathogen Informatics"/>
        </authorList>
    </citation>
    <scope>NUCLEOTIDE SEQUENCE [LARGE SCALE GENOMIC DNA]</scope>
    <source>
        <strain evidence="7 9">2789STDY5834898</strain>
    </source>
</reference>
<dbReference type="GO" id="GO:0005886">
    <property type="term" value="C:plasma membrane"/>
    <property type="evidence" value="ECO:0007669"/>
    <property type="project" value="UniProtKB-SubCell"/>
</dbReference>
<dbReference type="EMBL" id="NFHS01000003">
    <property type="protein sequence ID" value="OUN55520.1"/>
    <property type="molecule type" value="Genomic_DNA"/>
</dbReference>
<dbReference type="InterPro" id="IPR050833">
    <property type="entry name" value="Poly_Biosynth_Transport"/>
</dbReference>
<dbReference type="RefSeq" id="WP_057252539.1">
    <property type="nucleotide sequence ID" value="NZ_CAXTFW010000035.1"/>
</dbReference>
<feature type="transmembrane region" description="Helical" evidence="6">
    <location>
        <begin position="363"/>
        <end position="382"/>
    </location>
</feature>
<evidence type="ECO:0000256" key="4">
    <source>
        <dbReference type="ARBA" id="ARBA00022989"/>
    </source>
</evidence>
<evidence type="ECO:0000256" key="5">
    <source>
        <dbReference type="ARBA" id="ARBA00023136"/>
    </source>
</evidence>
<dbReference type="Proteomes" id="UP000196329">
    <property type="component" value="Unassembled WGS sequence"/>
</dbReference>
<feature type="transmembrane region" description="Helical" evidence="6">
    <location>
        <begin position="154"/>
        <end position="175"/>
    </location>
</feature>
<proteinExistence type="predicted"/>
<dbReference type="EMBL" id="CZAO01000002">
    <property type="protein sequence ID" value="CUO98580.1"/>
    <property type="molecule type" value="Genomic_DNA"/>
</dbReference>
<feature type="transmembrane region" description="Helical" evidence="6">
    <location>
        <begin position="388"/>
        <end position="408"/>
    </location>
</feature>
<evidence type="ECO:0000313" key="7">
    <source>
        <dbReference type="EMBL" id="CUO98580.1"/>
    </source>
</evidence>
<evidence type="ECO:0000313" key="10">
    <source>
        <dbReference type="Proteomes" id="UP000196329"/>
    </source>
</evidence>
<protein>
    <submittedName>
        <fullName evidence="7">Polysaccharide biosynthesis protein</fullName>
    </submittedName>
</protein>
<accession>A0A174JN45</accession>
<feature type="transmembrane region" description="Helical" evidence="6">
    <location>
        <begin position="45"/>
        <end position="64"/>
    </location>
</feature>
<evidence type="ECO:0000256" key="1">
    <source>
        <dbReference type="ARBA" id="ARBA00004651"/>
    </source>
</evidence>
<keyword evidence="3 6" id="KW-0812">Transmembrane</keyword>
<dbReference type="Pfam" id="PF01943">
    <property type="entry name" value="Polysacc_synt"/>
    <property type="match status" value="1"/>
</dbReference>
<dbReference type="InterPro" id="IPR002797">
    <property type="entry name" value="Polysacc_synth"/>
</dbReference>
<evidence type="ECO:0000256" key="3">
    <source>
        <dbReference type="ARBA" id="ARBA00022692"/>
    </source>
</evidence>
<evidence type="ECO:0000313" key="9">
    <source>
        <dbReference type="Proteomes" id="UP000095766"/>
    </source>
</evidence>
<evidence type="ECO:0000256" key="6">
    <source>
        <dbReference type="SAM" id="Phobius"/>
    </source>
</evidence>
<dbReference type="Proteomes" id="UP000095766">
    <property type="component" value="Unassembled WGS sequence"/>
</dbReference>
<reference evidence="8" key="3">
    <citation type="journal article" date="2018" name="BMC Genomics">
        <title>Whole genome sequencing and function prediction of 133 gut anaerobes isolated from chicken caecum in pure cultures.</title>
        <authorList>
            <person name="Medvecky M."/>
            <person name="Cejkova D."/>
            <person name="Polansky O."/>
            <person name="Karasova D."/>
            <person name="Kubasova T."/>
            <person name="Cizek A."/>
            <person name="Rychlik I."/>
        </authorList>
    </citation>
    <scope>NUCLEOTIDE SEQUENCE</scope>
    <source>
        <strain evidence="8">An67</strain>
    </source>
</reference>
<feature type="transmembrane region" description="Helical" evidence="6">
    <location>
        <begin position="85"/>
        <end position="111"/>
    </location>
</feature>